<dbReference type="RefSeq" id="WP_250261300.1">
    <property type="nucleotide sequence ID" value="NZ_CP097769.1"/>
</dbReference>
<sequence length="206" mass="23803">MGNSTSNNEMVLKEAPQVNRESVPYRQSANVLFNFMPKLDYLKDKLRYKAMIPRYYEESVEYLDLEVIKKIAFPMVCFCDIHLNKLTYHMGDRNSHDGYGRYGIGMNKDWGITGGIKPISYMNDSSALLSDYKGAFTQALEQNNEGKGDEIIHNFMFRRKNGKIPRVPTKNPDVWIAAGWRYRLRPEHIIWPCFRTSQASGSILCS</sequence>
<proteinExistence type="predicted"/>
<name>A0AAE9L950_PAEPO</name>
<dbReference type="InterPro" id="IPR021223">
    <property type="entry name" value="AbiGi"/>
</dbReference>
<evidence type="ECO:0000313" key="2">
    <source>
        <dbReference type="Proteomes" id="UP001055784"/>
    </source>
</evidence>
<protein>
    <submittedName>
        <fullName evidence="1">Abortive infection system antitoxin AbiGi family protein</fullName>
    </submittedName>
</protein>
<dbReference type="EMBL" id="CP097770">
    <property type="protein sequence ID" value="URJ51860.1"/>
    <property type="molecule type" value="Genomic_DNA"/>
</dbReference>
<organism evidence="1 2">
    <name type="scientific">Paenibacillus polymyxa</name>
    <name type="common">Bacillus polymyxa</name>
    <dbReference type="NCBI Taxonomy" id="1406"/>
    <lineage>
        <taxon>Bacteria</taxon>
        <taxon>Bacillati</taxon>
        <taxon>Bacillota</taxon>
        <taxon>Bacilli</taxon>
        <taxon>Bacillales</taxon>
        <taxon>Paenibacillaceae</taxon>
        <taxon>Paenibacillus</taxon>
    </lineage>
</organism>
<dbReference type="AlphaFoldDB" id="A0AAE9L950"/>
<dbReference type="Pfam" id="PF10899">
    <property type="entry name" value="AbiGi"/>
    <property type="match status" value="1"/>
</dbReference>
<reference evidence="1" key="1">
    <citation type="submission" date="2022-11" db="EMBL/GenBank/DDBJ databases">
        <authorList>
            <person name="Vasilchenko N.G."/>
            <person name="Prazdnova E.V."/>
            <person name="Gorovtsov A.V."/>
            <person name="Chistyakov V.A."/>
            <person name="Pak M.L."/>
        </authorList>
    </citation>
    <scope>NUCLEOTIDE SEQUENCE</scope>
    <source>
        <strain evidence="1">R 4.5</strain>
    </source>
</reference>
<dbReference type="Proteomes" id="UP001055784">
    <property type="component" value="Chromosome"/>
</dbReference>
<gene>
    <name evidence="1" type="ORF">MF626_001311</name>
</gene>
<evidence type="ECO:0000313" key="1">
    <source>
        <dbReference type="EMBL" id="URJ51860.1"/>
    </source>
</evidence>
<accession>A0AAE9L950</accession>